<feature type="region of interest" description="Disordered" evidence="1">
    <location>
        <begin position="1"/>
        <end position="40"/>
    </location>
</feature>
<protein>
    <recommendedName>
        <fullName evidence="5">Lipase</fullName>
    </recommendedName>
</protein>
<dbReference type="InterPro" id="IPR038885">
    <property type="entry name" value="PLB1"/>
</dbReference>
<dbReference type="EMBL" id="BTRK01000002">
    <property type="protein sequence ID" value="GMR34302.1"/>
    <property type="molecule type" value="Genomic_DNA"/>
</dbReference>
<dbReference type="SUPFAM" id="SSF52266">
    <property type="entry name" value="SGNH hydrolase"/>
    <property type="match status" value="1"/>
</dbReference>
<gene>
    <name evidence="3" type="ORF">PMAYCL1PPCAC_04497</name>
</gene>
<feature type="compositionally biased region" description="Basic residues" evidence="1">
    <location>
        <begin position="59"/>
        <end position="68"/>
    </location>
</feature>
<dbReference type="Gene3D" id="3.40.50.1110">
    <property type="entry name" value="SGNH hydrolase"/>
    <property type="match status" value="1"/>
</dbReference>
<dbReference type="InterPro" id="IPR001087">
    <property type="entry name" value="GDSL"/>
</dbReference>
<keyword evidence="2" id="KW-1133">Transmembrane helix</keyword>
<evidence type="ECO:0000256" key="1">
    <source>
        <dbReference type="SAM" id="MobiDB-lite"/>
    </source>
</evidence>
<keyword evidence="4" id="KW-1185">Reference proteome</keyword>
<sequence length="544" mass="60918">SKERALKKKKNSEKNKDKMAKASEDDGFNTKGEVRYEGKQKFKHKKVNRRLLARTSAKAMKKKRRKVMTKGYSGATTTEKSLSTREVMLSRLLTLAALLTVCQSIVDPRSILDSLPTYKNYTEMRKKYFEIIRDYPYGDPDYRCASMEQTTEGPKDAHHIRPSDIRVVAAIGDSLTAGRDALTEATFDIGTEYRGISFDAGGDEVLATRTTIPNIVAHFSPSLIGSSHGKRKGKMVVDRGDPSTDFNVAVSGSFSTDLMDQRRLRASNFVRMEEDWKLITLFVGSNDLCKYGTDNTTDLSPEAFIGRVKETLDFIKEKIPRSFVNLMPPFNVFVLNDTHESAPFCEQFHHIACPSLFTLSSEEGASLFNQYYEGLLDLPRQLNSEGFAVTVNRALNMERLPQIWGTPHYALLAIDCFHFSGFTHDVAAKLVWQNILKPEYARGDANDFASLPLQSVACPSEMCSYLQSNLTDCASTKPATRVLVDSAIITGKNSKPAAVMAVFGVLMGCAIFAAGTVATIVRFRRRYKRRVNERTPLLTAHYYE</sequence>
<organism evidence="3 4">
    <name type="scientific">Pristionchus mayeri</name>
    <dbReference type="NCBI Taxonomy" id="1317129"/>
    <lineage>
        <taxon>Eukaryota</taxon>
        <taxon>Metazoa</taxon>
        <taxon>Ecdysozoa</taxon>
        <taxon>Nematoda</taxon>
        <taxon>Chromadorea</taxon>
        <taxon>Rhabditida</taxon>
        <taxon>Rhabditina</taxon>
        <taxon>Diplogasteromorpha</taxon>
        <taxon>Diplogasteroidea</taxon>
        <taxon>Neodiplogasteridae</taxon>
        <taxon>Pristionchus</taxon>
    </lineage>
</organism>
<dbReference type="Pfam" id="PF00657">
    <property type="entry name" value="Lipase_GDSL"/>
    <property type="match status" value="1"/>
</dbReference>
<keyword evidence="2" id="KW-0812">Transmembrane</keyword>
<evidence type="ECO:0000313" key="4">
    <source>
        <dbReference type="Proteomes" id="UP001328107"/>
    </source>
</evidence>
<evidence type="ECO:0008006" key="5">
    <source>
        <dbReference type="Google" id="ProtNLM"/>
    </source>
</evidence>
<proteinExistence type="predicted"/>
<keyword evidence="2" id="KW-0472">Membrane</keyword>
<feature type="compositionally biased region" description="Basic residues" evidence="1">
    <location>
        <begin position="1"/>
        <end position="11"/>
    </location>
</feature>
<dbReference type="GO" id="GO:0006644">
    <property type="term" value="P:phospholipid metabolic process"/>
    <property type="evidence" value="ECO:0007669"/>
    <property type="project" value="TreeGrafter"/>
</dbReference>
<dbReference type="PANTHER" id="PTHR21325:SF24">
    <property type="entry name" value="LIPASE_GDSL DOMAIN-CONTAINING PROTEIN"/>
    <property type="match status" value="1"/>
</dbReference>
<evidence type="ECO:0000313" key="3">
    <source>
        <dbReference type="EMBL" id="GMR34302.1"/>
    </source>
</evidence>
<dbReference type="InterPro" id="IPR036514">
    <property type="entry name" value="SGNH_hydro_sf"/>
</dbReference>
<feature type="non-terminal residue" evidence="3">
    <location>
        <position position="544"/>
    </location>
</feature>
<name>A0AAN4ZAL0_9BILA</name>
<dbReference type="AlphaFoldDB" id="A0AAN4ZAL0"/>
<feature type="non-terminal residue" evidence="3">
    <location>
        <position position="1"/>
    </location>
</feature>
<dbReference type="InterPro" id="IPR035547">
    <property type="entry name" value="Phospholipase_B"/>
</dbReference>
<accession>A0AAN4ZAL0</accession>
<dbReference type="PANTHER" id="PTHR21325">
    <property type="entry name" value="PHOSPHOLIPASE B, PLB1"/>
    <property type="match status" value="1"/>
</dbReference>
<comment type="caution">
    <text evidence="3">The sequence shown here is derived from an EMBL/GenBank/DDBJ whole genome shotgun (WGS) entry which is preliminary data.</text>
</comment>
<dbReference type="CDD" id="cd01824">
    <property type="entry name" value="Phospholipase_B_like"/>
    <property type="match status" value="1"/>
</dbReference>
<feature type="transmembrane region" description="Helical" evidence="2">
    <location>
        <begin position="497"/>
        <end position="521"/>
    </location>
</feature>
<reference evidence="4" key="1">
    <citation type="submission" date="2022-10" db="EMBL/GenBank/DDBJ databases">
        <title>Genome assembly of Pristionchus species.</title>
        <authorList>
            <person name="Yoshida K."/>
            <person name="Sommer R.J."/>
        </authorList>
    </citation>
    <scope>NUCLEOTIDE SEQUENCE [LARGE SCALE GENOMIC DNA]</scope>
    <source>
        <strain evidence="4">RS5460</strain>
    </source>
</reference>
<feature type="compositionally biased region" description="Basic and acidic residues" evidence="1">
    <location>
        <begin position="12"/>
        <end position="24"/>
    </location>
</feature>
<dbReference type="GO" id="GO:0004620">
    <property type="term" value="F:phospholipase activity"/>
    <property type="evidence" value="ECO:0007669"/>
    <property type="project" value="InterPro"/>
</dbReference>
<dbReference type="Proteomes" id="UP001328107">
    <property type="component" value="Unassembled WGS sequence"/>
</dbReference>
<evidence type="ECO:0000256" key="2">
    <source>
        <dbReference type="SAM" id="Phobius"/>
    </source>
</evidence>
<feature type="region of interest" description="Disordered" evidence="1">
    <location>
        <begin position="57"/>
        <end position="77"/>
    </location>
</feature>